<evidence type="ECO:0000313" key="23">
    <source>
        <dbReference type="Proteomes" id="UP000660680"/>
    </source>
</evidence>
<dbReference type="GO" id="GO:0000703">
    <property type="term" value="F:oxidized pyrimidine nucleobase lesion DNA N-glycosylase activity"/>
    <property type="evidence" value="ECO:0007669"/>
    <property type="project" value="TreeGrafter"/>
</dbReference>
<keyword evidence="12" id="KW-0511">Multifunctional enzyme</keyword>
<dbReference type="PROSITE" id="PS51068">
    <property type="entry name" value="FPG_CAT"/>
    <property type="match status" value="1"/>
</dbReference>
<protein>
    <recommendedName>
        <fullName evidence="15">Endonuclease 8 1</fullName>
        <ecNumber evidence="3">4.2.99.18</ecNumber>
    </recommendedName>
    <alternativeName>
        <fullName evidence="17">DNA glycosylase/AP lyase Nei 1</fullName>
    </alternativeName>
    <alternativeName>
        <fullName evidence="16">DNA-(apurinic or apyrimidinic site) lyase Nei 1</fullName>
    </alternativeName>
    <alternativeName>
        <fullName evidence="18">Endonuclease VIII 1</fullName>
    </alternativeName>
</protein>
<evidence type="ECO:0000256" key="18">
    <source>
        <dbReference type="ARBA" id="ARBA00081466"/>
    </source>
</evidence>
<reference evidence="22" key="2">
    <citation type="submission" date="2020-09" db="EMBL/GenBank/DDBJ databases">
        <authorList>
            <person name="Sun Q."/>
            <person name="Ohkuma M."/>
        </authorList>
    </citation>
    <scope>NUCLEOTIDE SEQUENCE</scope>
    <source>
        <strain evidence="22">JCM 3276</strain>
    </source>
</reference>
<dbReference type="Gene3D" id="3.20.190.10">
    <property type="entry name" value="MutM-like, N-terminal"/>
    <property type="match status" value="1"/>
</dbReference>
<dbReference type="GO" id="GO:0006284">
    <property type="term" value="P:base-excision repair"/>
    <property type="evidence" value="ECO:0007669"/>
    <property type="project" value="InterPro"/>
</dbReference>
<organism evidence="22 23">
    <name type="scientific">Actinokineospora fastidiosa</name>
    <dbReference type="NCBI Taxonomy" id="1816"/>
    <lineage>
        <taxon>Bacteria</taxon>
        <taxon>Bacillati</taxon>
        <taxon>Actinomycetota</taxon>
        <taxon>Actinomycetes</taxon>
        <taxon>Pseudonocardiales</taxon>
        <taxon>Pseudonocardiaceae</taxon>
        <taxon>Actinokineospora</taxon>
    </lineage>
</organism>
<keyword evidence="13" id="KW-0326">Glycosidase</keyword>
<dbReference type="SUPFAM" id="SSF57716">
    <property type="entry name" value="Glucocorticoid receptor-like (DNA-binding domain)"/>
    <property type="match status" value="1"/>
</dbReference>
<proteinExistence type="inferred from homology"/>
<evidence type="ECO:0000256" key="6">
    <source>
        <dbReference type="ARBA" id="ARBA00022771"/>
    </source>
</evidence>
<dbReference type="SUPFAM" id="SSF46946">
    <property type="entry name" value="S13-like H2TH domain"/>
    <property type="match status" value="1"/>
</dbReference>
<dbReference type="GO" id="GO:0003690">
    <property type="term" value="F:double-stranded DNA binding"/>
    <property type="evidence" value="ECO:0007669"/>
    <property type="project" value="UniProtKB-ARBA"/>
</dbReference>
<keyword evidence="23" id="KW-1185">Reference proteome</keyword>
<dbReference type="CDD" id="cd08970">
    <property type="entry name" value="AcNei1_N"/>
    <property type="match status" value="1"/>
</dbReference>
<reference evidence="22" key="1">
    <citation type="journal article" date="2014" name="Int. J. Syst. Evol. Microbiol.">
        <title>Complete genome sequence of Corynebacterium casei LMG S-19264T (=DSM 44701T), isolated from a smear-ripened cheese.</title>
        <authorList>
            <consortium name="US DOE Joint Genome Institute (JGI-PGF)"/>
            <person name="Walter F."/>
            <person name="Albersmeier A."/>
            <person name="Kalinowski J."/>
            <person name="Ruckert C."/>
        </authorList>
    </citation>
    <scope>NUCLEOTIDE SEQUENCE</scope>
    <source>
        <strain evidence="22">JCM 3276</strain>
    </source>
</reference>
<comment type="cofactor">
    <cofactor evidence="1">
        <name>Zn(2+)</name>
        <dbReference type="ChEBI" id="CHEBI:29105"/>
    </cofactor>
</comment>
<evidence type="ECO:0000256" key="3">
    <source>
        <dbReference type="ARBA" id="ARBA00012720"/>
    </source>
</evidence>
<evidence type="ECO:0000256" key="15">
    <source>
        <dbReference type="ARBA" id="ARBA00072653"/>
    </source>
</evidence>
<dbReference type="GO" id="GO:0008270">
    <property type="term" value="F:zinc ion binding"/>
    <property type="evidence" value="ECO:0007669"/>
    <property type="project" value="UniProtKB-KW"/>
</dbReference>
<keyword evidence="22" id="KW-0540">Nuclease</keyword>
<evidence type="ECO:0000256" key="12">
    <source>
        <dbReference type="ARBA" id="ARBA00023268"/>
    </source>
</evidence>
<keyword evidence="10" id="KW-0234">DNA repair</keyword>
<dbReference type="GO" id="GO:0003684">
    <property type="term" value="F:damaged DNA binding"/>
    <property type="evidence" value="ECO:0007669"/>
    <property type="project" value="InterPro"/>
</dbReference>
<evidence type="ECO:0000256" key="5">
    <source>
        <dbReference type="ARBA" id="ARBA00022763"/>
    </source>
</evidence>
<evidence type="ECO:0000313" key="22">
    <source>
        <dbReference type="EMBL" id="GGS42220.1"/>
    </source>
</evidence>
<dbReference type="PROSITE" id="PS51066">
    <property type="entry name" value="ZF_FPG_2"/>
    <property type="match status" value="1"/>
</dbReference>
<dbReference type="GO" id="GO:0140078">
    <property type="term" value="F:class I DNA-(apurinic or apyrimidinic site) endonuclease activity"/>
    <property type="evidence" value="ECO:0007669"/>
    <property type="project" value="UniProtKB-EC"/>
</dbReference>
<dbReference type="InterPro" id="IPR010979">
    <property type="entry name" value="Ribosomal_uS13-like_H2TH"/>
</dbReference>
<feature type="domain" description="Formamidopyrimidine-DNA glycosylase catalytic" evidence="21">
    <location>
        <begin position="2"/>
        <end position="92"/>
    </location>
</feature>
<dbReference type="AlphaFoldDB" id="A0A918GKZ7"/>
<evidence type="ECO:0000256" key="9">
    <source>
        <dbReference type="ARBA" id="ARBA00023125"/>
    </source>
</evidence>
<keyword evidence="7" id="KW-0378">Hydrolase</keyword>
<comment type="caution">
    <text evidence="22">The sequence shown here is derived from an EMBL/GenBank/DDBJ whole genome shotgun (WGS) entry which is preliminary data.</text>
</comment>
<evidence type="ECO:0000256" key="4">
    <source>
        <dbReference type="ARBA" id="ARBA00022723"/>
    </source>
</evidence>
<evidence type="ECO:0000256" key="11">
    <source>
        <dbReference type="ARBA" id="ARBA00023239"/>
    </source>
</evidence>
<dbReference type="Proteomes" id="UP000660680">
    <property type="component" value="Unassembled WGS sequence"/>
</dbReference>
<keyword evidence="11" id="KW-0456">Lyase</keyword>
<dbReference type="InterPro" id="IPR000214">
    <property type="entry name" value="Znf_DNA_glyclase/AP_lyase"/>
</dbReference>
<dbReference type="Pfam" id="PF06827">
    <property type="entry name" value="zf-FPG_IleRS"/>
    <property type="match status" value="1"/>
</dbReference>
<keyword evidence="8" id="KW-0862">Zinc</keyword>
<evidence type="ECO:0000259" key="21">
    <source>
        <dbReference type="PROSITE" id="PS51068"/>
    </source>
</evidence>
<dbReference type="Gene3D" id="1.10.8.50">
    <property type="match status" value="1"/>
</dbReference>
<evidence type="ECO:0000256" key="16">
    <source>
        <dbReference type="ARBA" id="ARBA00076224"/>
    </source>
</evidence>
<dbReference type="PANTHER" id="PTHR42697:SF3">
    <property type="entry name" value="ENDONUCLEASE 8 1"/>
    <property type="match status" value="1"/>
</dbReference>
<accession>A0A918GKZ7</accession>
<dbReference type="FunFam" id="3.20.190.10:FF:000007">
    <property type="entry name" value="DNA glycosylase"/>
    <property type="match status" value="1"/>
</dbReference>
<evidence type="ECO:0000256" key="8">
    <source>
        <dbReference type="ARBA" id="ARBA00022833"/>
    </source>
</evidence>
<dbReference type="FunFam" id="1.10.8.50:FF:000003">
    <property type="entry name" value="Formamidopyrimidine-DNA glycosylase"/>
    <property type="match status" value="1"/>
</dbReference>
<dbReference type="InterPro" id="IPR015887">
    <property type="entry name" value="DNA_glyclase_Znf_dom_DNA_BS"/>
</dbReference>
<dbReference type="SMART" id="SM00898">
    <property type="entry name" value="Fapy_DNA_glyco"/>
    <property type="match status" value="1"/>
</dbReference>
<name>A0A918GKZ7_9PSEU</name>
<keyword evidence="4" id="KW-0479">Metal-binding</keyword>
<dbReference type="RefSeq" id="WP_189212165.1">
    <property type="nucleotide sequence ID" value="NZ_BMRB01000003.1"/>
</dbReference>
<dbReference type="Pfam" id="PF01149">
    <property type="entry name" value="Fapy_DNA_glyco"/>
    <property type="match status" value="1"/>
</dbReference>
<dbReference type="InterPro" id="IPR015886">
    <property type="entry name" value="H2TH_FPG"/>
</dbReference>
<evidence type="ECO:0000256" key="2">
    <source>
        <dbReference type="ARBA" id="ARBA00009409"/>
    </source>
</evidence>
<dbReference type="SUPFAM" id="SSF81624">
    <property type="entry name" value="N-terminal domain of MutM-like DNA repair proteins"/>
    <property type="match status" value="1"/>
</dbReference>
<evidence type="ECO:0000256" key="10">
    <source>
        <dbReference type="ARBA" id="ARBA00023204"/>
    </source>
</evidence>
<dbReference type="GO" id="GO:0008534">
    <property type="term" value="F:oxidized purine nucleobase lesion DNA N-glycosylase activity"/>
    <property type="evidence" value="ECO:0007669"/>
    <property type="project" value="UniProtKB-ARBA"/>
</dbReference>
<dbReference type="InterPro" id="IPR010663">
    <property type="entry name" value="Znf_FPG/IleRS"/>
</dbReference>
<dbReference type="InterPro" id="IPR035937">
    <property type="entry name" value="FPG_N"/>
</dbReference>
<evidence type="ECO:0000256" key="13">
    <source>
        <dbReference type="ARBA" id="ARBA00023295"/>
    </source>
</evidence>
<evidence type="ECO:0000256" key="17">
    <source>
        <dbReference type="ARBA" id="ARBA00076830"/>
    </source>
</evidence>
<feature type="domain" description="FPG-type" evidence="20">
    <location>
        <begin position="232"/>
        <end position="266"/>
    </location>
</feature>
<keyword evidence="9" id="KW-0238">DNA-binding</keyword>
<dbReference type="PROSITE" id="PS01242">
    <property type="entry name" value="ZF_FPG_1"/>
    <property type="match status" value="1"/>
</dbReference>
<evidence type="ECO:0000256" key="19">
    <source>
        <dbReference type="PROSITE-ProRule" id="PRU00391"/>
    </source>
</evidence>
<evidence type="ECO:0000256" key="1">
    <source>
        <dbReference type="ARBA" id="ARBA00001947"/>
    </source>
</evidence>
<keyword evidence="6 19" id="KW-0863">Zinc-finger</keyword>
<dbReference type="Pfam" id="PF06831">
    <property type="entry name" value="H2TH"/>
    <property type="match status" value="1"/>
</dbReference>
<sequence length="269" mass="29612">MPEGHTLHRLARIHTKWFAGGPVAVSSPQGRFSASLVDGRVLRKAEAHGKHLFHSYGPDAVVHVHLGLYGTFTESPLPAPAPVGQVRMRLIGPSHYTDLRGPNACEILTAAEARALRARLGPDPLRRDADPERAWARISRSRTAIGALLMDQAVIAGVGNVYRAEVLFRHNVHPLLPGRDLDRAEWEAMWADLVGLMRLGVRRGRIDTVRDEHLPKAMGRAPRVDRHGGEVYVYRRTGEPCLVCGTPVAQAELVARNLFWCPACQPGRG</sequence>
<dbReference type="SMART" id="SM01232">
    <property type="entry name" value="H2TH"/>
    <property type="match status" value="1"/>
</dbReference>
<evidence type="ECO:0000259" key="20">
    <source>
        <dbReference type="PROSITE" id="PS51066"/>
    </source>
</evidence>
<keyword evidence="22" id="KW-0255">Endonuclease</keyword>
<dbReference type="EC" id="4.2.99.18" evidence="3"/>
<comment type="similarity">
    <text evidence="2">Belongs to the FPG family.</text>
</comment>
<comment type="catalytic activity">
    <reaction evidence="14">
        <text>2'-deoxyribonucleotide-(2'-deoxyribose 5'-phosphate)-2'-deoxyribonucleotide-DNA = a 3'-end 2'-deoxyribonucleotide-(2,3-dehydro-2,3-deoxyribose 5'-phosphate)-DNA + a 5'-end 5'-phospho-2'-deoxyribonucleoside-DNA + H(+)</text>
        <dbReference type="Rhea" id="RHEA:66592"/>
        <dbReference type="Rhea" id="RHEA-COMP:13180"/>
        <dbReference type="Rhea" id="RHEA-COMP:16897"/>
        <dbReference type="Rhea" id="RHEA-COMP:17067"/>
        <dbReference type="ChEBI" id="CHEBI:15378"/>
        <dbReference type="ChEBI" id="CHEBI:136412"/>
        <dbReference type="ChEBI" id="CHEBI:157695"/>
        <dbReference type="ChEBI" id="CHEBI:167181"/>
        <dbReference type="EC" id="4.2.99.18"/>
    </reaction>
</comment>
<gene>
    <name evidence="22" type="primary">nei</name>
    <name evidence="22" type="ORF">GCM10010171_41280</name>
</gene>
<keyword evidence="5" id="KW-0227">DNA damage</keyword>
<evidence type="ECO:0000256" key="7">
    <source>
        <dbReference type="ARBA" id="ARBA00022801"/>
    </source>
</evidence>
<dbReference type="InterPro" id="IPR012319">
    <property type="entry name" value="FPG_cat"/>
</dbReference>
<dbReference type="GO" id="GO:0006979">
    <property type="term" value="P:response to oxidative stress"/>
    <property type="evidence" value="ECO:0007669"/>
    <property type="project" value="UniProtKB-ARBA"/>
</dbReference>
<dbReference type="EMBL" id="BMRB01000003">
    <property type="protein sequence ID" value="GGS42220.1"/>
    <property type="molecule type" value="Genomic_DNA"/>
</dbReference>
<evidence type="ECO:0000256" key="14">
    <source>
        <dbReference type="ARBA" id="ARBA00044632"/>
    </source>
</evidence>
<dbReference type="PANTHER" id="PTHR42697">
    <property type="entry name" value="ENDONUCLEASE 8"/>
    <property type="match status" value="1"/>
</dbReference>